<evidence type="ECO:0000313" key="2">
    <source>
        <dbReference type="Proteomes" id="UP000001933"/>
    </source>
</evidence>
<dbReference type="HOGENOM" id="CLU_2866175_0_0_7"/>
<dbReference type="Proteomes" id="UP000001933">
    <property type="component" value="Chromosome"/>
</dbReference>
<proteinExistence type="predicted"/>
<accession>Q2LVE0</accession>
<dbReference type="RefSeq" id="WP_011418072.1">
    <property type="nucleotide sequence ID" value="NC_007759.1"/>
</dbReference>
<dbReference type="EMBL" id="CP000252">
    <property type="protein sequence ID" value="ABC78052.1"/>
    <property type="molecule type" value="Genomic_DNA"/>
</dbReference>
<name>Q2LVE0_SYNAS</name>
<dbReference type="InParanoid" id="Q2LVE0"/>
<gene>
    <name evidence="1" type="ORF">SYN_00751</name>
</gene>
<protein>
    <submittedName>
        <fullName evidence="1">Hypothetical cytosolic protein</fullName>
    </submittedName>
</protein>
<sequence>MTVQTATREKKEMRKNRRIRLFGLQNTLLSTTTFHFNSDQENRNHPAIEEASLISALIKTFSEN</sequence>
<dbReference type="KEGG" id="sat:SYN_00751"/>
<organism evidence="1 2">
    <name type="scientific">Syntrophus aciditrophicus (strain SB)</name>
    <dbReference type="NCBI Taxonomy" id="56780"/>
    <lineage>
        <taxon>Bacteria</taxon>
        <taxon>Pseudomonadati</taxon>
        <taxon>Thermodesulfobacteriota</taxon>
        <taxon>Syntrophia</taxon>
        <taxon>Syntrophales</taxon>
        <taxon>Syntrophaceae</taxon>
        <taxon>Syntrophus</taxon>
    </lineage>
</organism>
<keyword evidence="2" id="KW-1185">Reference proteome</keyword>
<reference evidence="1 2" key="1">
    <citation type="journal article" date="2007" name="Proc. Natl. Acad. Sci. U.S.A.">
        <title>The genome of Syntrophus aciditrophicus: life at the thermodynamic limit of microbial growth.</title>
        <authorList>
            <person name="McInerney M.J."/>
            <person name="Rohlin L."/>
            <person name="Mouttaki H."/>
            <person name="Kim U."/>
            <person name="Krupp R.S."/>
            <person name="Rios-Hernandez L."/>
            <person name="Sieber J."/>
            <person name="Struchtemeyer C.G."/>
            <person name="Bhattacharyya A."/>
            <person name="Campbell J.W."/>
            <person name="Gunsalus R.P."/>
        </authorList>
    </citation>
    <scope>NUCLEOTIDE SEQUENCE [LARGE SCALE GENOMIC DNA]</scope>
    <source>
        <strain evidence="1 2">SB</strain>
    </source>
</reference>
<dbReference type="AlphaFoldDB" id="Q2LVE0"/>
<evidence type="ECO:0000313" key="1">
    <source>
        <dbReference type="EMBL" id="ABC78052.1"/>
    </source>
</evidence>